<feature type="region of interest" description="Disordered" evidence="1">
    <location>
        <begin position="390"/>
        <end position="411"/>
    </location>
</feature>
<feature type="compositionally biased region" description="Polar residues" evidence="1">
    <location>
        <begin position="278"/>
        <end position="294"/>
    </location>
</feature>
<protein>
    <submittedName>
        <fullName evidence="2">Uncharacterized protein</fullName>
    </submittedName>
</protein>
<feature type="compositionally biased region" description="Low complexity" evidence="1">
    <location>
        <begin position="315"/>
        <end position="331"/>
    </location>
</feature>
<proteinExistence type="predicted"/>
<feature type="region of interest" description="Disordered" evidence="1">
    <location>
        <begin position="38"/>
        <end position="100"/>
    </location>
</feature>
<accession>U4LFN6</accession>
<feature type="compositionally biased region" description="Basic and acidic residues" evidence="1">
    <location>
        <begin position="46"/>
        <end position="57"/>
    </location>
</feature>
<gene>
    <name evidence="2" type="ORF">PCON_08524</name>
</gene>
<feature type="region of interest" description="Disordered" evidence="1">
    <location>
        <begin position="270"/>
        <end position="345"/>
    </location>
</feature>
<organism evidence="2 3">
    <name type="scientific">Pyronema omphalodes (strain CBS 100304)</name>
    <name type="common">Pyronema confluens</name>
    <dbReference type="NCBI Taxonomy" id="1076935"/>
    <lineage>
        <taxon>Eukaryota</taxon>
        <taxon>Fungi</taxon>
        <taxon>Dikarya</taxon>
        <taxon>Ascomycota</taxon>
        <taxon>Pezizomycotina</taxon>
        <taxon>Pezizomycetes</taxon>
        <taxon>Pezizales</taxon>
        <taxon>Pyronemataceae</taxon>
        <taxon>Pyronema</taxon>
    </lineage>
</organism>
<dbReference type="AlphaFoldDB" id="U4LFN6"/>
<dbReference type="OrthoDB" id="10484049at2759"/>
<dbReference type="EMBL" id="HF935439">
    <property type="protein sequence ID" value="CCX30327.1"/>
    <property type="molecule type" value="Genomic_DNA"/>
</dbReference>
<feature type="compositionally biased region" description="Polar residues" evidence="1">
    <location>
        <begin position="390"/>
        <end position="404"/>
    </location>
</feature>
<evidence type="ECO:0000256" key="1">
    <source>
        <dbReference type="SAM" id="MobiDB-lite"/>
    </source>
</evidence>
<reference evidence="2 3" key="1">
    <citation type="journal article" date="2013" name="PLoS Genet.">
        <title>The genome and development-dependent transcriptomes of Pyronema confluens: a window into fungal evolution.</title>
        <authorList>
            <person name="Traeger S."/>
            <person name="Altegoer F."/>
            <person name="Freitag M."/>
            <person name="Gabaldon T."/>
            <person name="Kempken F."/>
            <person name="Kumar A."/>
            <person name="Marcet-Houben M."/>
            <person name="Poggeler S."/>
            <person name="Stajich J.E."/>
            <person name="Nowrousian M."/>
        </authorList>
    </citation>
    <scope>NUCLEOTIDE SEQUENCE [LARGE SCALE GENOMIC DNA]</scope>
    <source>
        <strain evidence="3">CBS 100304</strain>
        <tissue evidence="2">Vegetative mycelium</tissue>
    </source>
</reference>
<evidence type="ECO:0000313" key="3">
    <source>
        <dbReference type="Proteomes" id="UP000018144"/>
    </source>
</evidence>
<dbReference type="Proteomes" id="UP000018144">
    <property type="component" value="Unassembled WGS sequence"/>
</dbReference>
<sequence length="548" mass="62290">MDEGIRVLLKEAIKNEEGSVVESYCPDDTQYIKRHSIAGNRKSHHLPRDSINTREDCGGETLLPKNQCSPSRDAGEAIDSGEDLPAEDNSPDHPAMSQRFPRSTREMIDRPHHYPPQNQRVPPRNTLTCDAIDSRRNVAAEDYLHHRRTQNQRFWRSNYQIMEKYSTDNPCFPKYSIPSDRRYRSMLTRAFKAPEHFIGEVVPRSYAHEYNPLTAPRCHPDVIESLRNEERFYIRRSCKRCILANKSKSKSDSKAVGRCPHVKRLNRLAPSHPRECTTDSTELPIQAGTTNVFNTDDKSPESSATVSETNSPAWSRTASDAASSRTTTPPAVDENPPKRSTPWFWFPGKSKSTVSLALNSSAADPQTDENPLKRAASWFWFPGKSKSTVSLQKVTTPPQDNFDNGTPLKKKDKSPAVAKIAGQISTADRRVAVNYDRIYQKFLFPGPVTTKRDFKTKPISYDYLLDMPSQNTSEPMPPPNRLPAELSKYQPQFIPPLQRDQRPESSDAAEHRTERRPRRHLFYLGSPDSVSPLHLDFDLNNGTAMDRF</sequence>
<name>U4LFN6_PYROM</name>
<keyword evidence="3" id="KW-1185">Reference proteome</keyword>
<feature type="compositionally biased region" description="Basic and acidic residues" evidence="1">
    <location>
        <begin position="499"/>
        <end position="513"/>
    </location>
</feature>
<evidence type="ECO:0000313" key="2">
    <source>
        <dbReference type="EMBL" id="CCX30327.1"/>
    </source>
</evidence>
<feature type="region of interest" description="Disordered" evidence="1">
    <location>
        <begin position="494"/>
        <end position="523"/>
    </location>
</feature>
<feature type="compositionally biased region" description="Polar residues" evidence="1">
    <location>
        <begin position="301"/>
        <end position="314"/>
    </location>
</feature>